<evidence type="ECO:0000313" key="2">
    <source>
        <dbReference type="Proteomes" id="UP001159405"/>
    </source>
</evidence>
<sequence>IRSHICLPIFKERRANGKGKTKKLVENVFTTYLEDRREQRETTYIYRTLIRYMKIQQYSVPRRCLRSSCSQNQQSRTMNVKYCLWNLFSSSAQSIQK</sequence>
<gene>
    <name evidence="1" type="ORF">PLOB_00003089</name>
</gene>
<proteinExistence type="predicted"/>
<protein>
    <submittedName>
        <fullName evidence="1">Uncharacterized protein</fullName>
    </submittedName>
</protein>
<dbReference type="Proteomes" id="UP001159405">
    <property type="component" value="Unassembled WGS sequence"/>
</dbReference>
<keyword evidence="2" id="KW-1185">Reference proteome</keyword>
<feature type="non-terminal residue" evidence="1">
    <location>
        <position position="97"/>
    </location>
</feature>
<feature type="non-terminal residue" evidence="1">
    <location>
        <position position="1"/>
    </location>
</feature>
<organism evidence="1 2">
    <name type="scientific">Porites lobata</name>
    <dbReference type="NCBI Taxonomy" id="104759"/>
    <lineage>
        <taxon>Eukaryota</taxon>
        <taxon>Metazoa</taxon>
        <taxon>Cnidaria</taxon>
        <taxon>Anthozoa</taxon>
        <taxon>Hexacorallia</taxon>
        <taxon>Scleractinia</taxon>
        <taxon>Fungiina</taxon>
        <taxon>Poritidae</taxon>
        <taxon>Porites</taxon>
    </lineage>
</organism>
<evidence type="ECO:0000313" key="1">
    <source>
        <dbReference type="EMBL" id="CAH3158227.1"/>
    </source>
</evidence>
<name>A0ABN8Q7I8_9CNID</name>
<accession>A0ABN8Q7I8</accession>
<dbReference type="EMBL" id="CALNXK010000110">
    <property type="protein sequence ID" value="CAH3158227.1"/>
    <property type="molecule type" value="Genomic_DNA"/>
</dbReference>
<comment type="caution">
    <text evidence="1">The sequence shown here is derived from an EMBL/GenBank/DDBJ whole genome shotgun (WGS) entry which is preliminary data.</text>
</comment>
<reference evidence="1 2" key="1">
    <citation type="submission" date="2022-05" db="EMBL/GenBank/DDBJ databases">
        <authorList>
            <consortium name="Genoscope - CEA"/>
            <person name="William W."/>
        </authorList>
    </citation>
    <scope>NUCLEOTIDE SEQUENCE [LARGE SCALE GENOMIC DNA]</scope>
</reference>